<dbReference type="PANTHER" id="PTHR43775">
    <property type="entry name" value="FATTY ACID SYNTHASE"/>
    <property type="match status" value="1"/>
</dbReference>
<dbReference type="Pfam" id="PF22621">
    <property type="entry name" value="CurL-like_PKS_C"/>
    <property type="match status" value="1"/>
</dbReference>
<dbReference type="GO" id="GO:0006633">
    <property type="term" value="P:fatty acid biosynthetic process"/>
    <property type="evidence" value="ECO:0007669"/>
    <property type="project" value="TreeGrafter"/>
</dbReference>
<dbReference type="SUPFAM" id="SSF52151">
    <property type="entry name" value="FabD/lysophospholipase-like"/>
    <property type="match status" value="1"/>
</dbReference>
<evidence type="ECO:0000256" key="2">
    <source>
        <dbReference type="ARBA" id="ARBA00023268"/>
    </source>
</evidence>
<feature type="non-terminal residue" evidence="4">
    <location>
        <position position="1"/>
    </location>
</feature>
<evidence type="ECO:0000256" key="3">
    <source>
        <dbReference type="SAM" id="MobiDB-lite"/>
    </source>
</evidence>
<evidence type="ECO:0000256" key="1">
    <source>
        <dbReference type="ARBA" id="ARBA00022679"/>
    </source>
</evidence>
<dbReference type="InterPro" id="IPR016035">
    <property type="entry name" value="Acyl_Trfase/lysoPLipase"/>
</dbReference>
<dbReference type="Gene3D" id="3.40.366.10">
    <property type="entry name" value="Malonyl-Coenzyme A Acyl Carrier Protein, domain 2"/>
    <property type="match status" value="1"/>
</dbReference>
<dbReference type="InterPro" id="IPR001227">
    <property type="entry name" value="Ac_transferase_dom_sf"/>
</dbReference>
<dbReference type="PANTHER" id="PTHR43775:SF51">
    <property type="entry name" value="INACTIVE PHENOLPHTHIOCEROL SYNTHESIS POLYKETIDE SYNTHASE TYPE I PKS1-RELATED"/>
    <property type="match status" value="1"/>
</dbReference>
<dbReference type="PATRIC" id="fig|68223.7.peg.5405"/>
<accession>A0A0F4IEW7</accession>
<dbReference type="EMBL" id="JZWV01001498">
    <property type="protein sequence ID" value="KJY20547.1"/>
    <property type="molecule type" value="Genomic_DNA"/>
</dbReference>
<sequence>SGTNAHVIIEQPPVEPPAPAEERPAPRPVPWLISGGGPEALREQAARLLDHIERHPALEPADVARSLATSRAALEHRAAVLGTLREDFLPALRALAANDPATAGDSAITGTAGSRPGTAFLFSGQGSQRLGMGRELYESFPVFADAFDAVCAHVD</sequence>
<dbReference type="InterPro" id="IPR050091">
    <property type="entry name" value="PKS_NRPS_Biosynth_Enz"/>
</dbReference>
<name>A0A0F4IEW7_9ACTN</name>
<reference evidence="4 5" key="1">
    <citation type="submission" date="2015-02" db="EMBL/GenBank/DDBJ databases">
        <authorList>
            <person name="Ju K.-S."/>
            <person name="Doroghazi J.R."/>
            <person name="Metcalf W."/>
        </authorList>
    </citation>
    <scope>NUCLEOTIDE SEQUENCE [LARGE SCALE GENOMIC DNA]</scope>
    <source>
        <strain evidence="4 5">NRRL ISP-5550</strain>
    </source>
</reference>
<keyword evidence="1" id="KW-0808">Transferase</keyword>
<organism evidence="4 5">
    <name type="scientific">Streptomyces katrae</name>
    <dbReference type="NCBI Taxonomy" id="68223"/>
    <lineage>
        <taxon>Bacteria</taxon>
        <taxon>Bacillati</taxon>
        <taxon>Actinomycetota</taxon>
        <taxon>Actinomycetes</taxon>
        <taxon>Kitasatosporales</taxon>
        <taxon>Streptomycetaceae</taxon>
        <taxon>Streptomyces</taxon>
    </lineage>
</organism>
<comment type="caution">
    <text evidence="4">The sequence shown here is derived from an EMBL/GenBank/DDBJ whole genome shotgun (WGS) entry which is preliminary data.</text>
</comment>
<feature type="non-terminal residue" evidence="4">
    <location>
        <position position="155"/>
    </location>
</feature>
<dbReference type="GO" id="GO:0004312">
    <property type="term" value="F:fatty acid synthase activity"/>
    <property type="evidence" value="ECO:0007669"/>
    <property type="project" value="TreeGrafter"/>
</dbReference>
<dbReference type="AlphaFoldDB" id="A0A0F4IEW7"/>
<protein>
    <recommendedName>
        <fullName evidence="6">Malonyl-CoA:ACP transacylase (MAT) domain-containing protein</fullName>
    </recommendedName>
</protein>
<keyword evidence="5" id="KW-1185">Reference proteome</keyword>
<feature type="region of interest" description="Disordered" evidence="3">
    <location>
        <begin position="1"/>
        <end position="28"/>
    </location>
</feature>
<keyword evidence="2" id="KW-0511">Multifunctional enzyme</keyword>
<proteinExistence type="predicted"/>
<evidence type="ECO:0000313" key="5">
    <source>
        <dbReference type="Proteomes" id="UP000033551"/>
    </source>
</evidence>
<evidence type="ECO:0008006" key="6">
    <source>
        <dbReference type="Google" id="ProtNLM"/>
    </source>
</evidence>
<evidence type="ECO:0000313" key="4">
    <source>
        <dbReference type="EMBL" id="KJY20547.1"/>
    </source>
</evidence>
<gene>
    <name evidence="4" type="ORF">VR44_38650</name>
</gene>
<dbReference type="Proteomes" id="UP000033551">
    <property type="component" value="Unassembled WGS sequence"/>
</dbReference>